<accession>V7PCD2</accession>
<proteinExistence type="predicted"/>
<keyword evidence="2" id="KW-1185">Reference proteome</keyword>
<reference evidence="1 2" key="1">
    <citation type="submission" date="2013-11" db="EMBL/GenBank/DDBJ databases">
        <title>The Genome Sequence of Plasmodium yoelii 17X.</title>
        <authorList>
            <consortium name="The Broad Institute Genomics Platform"/>
            <consortium name="The Broad Institute Genome Sequencing Center for Infectious Disease"/>
            <person name="Neafsey D."/>
            <person name="Adams J."/>
            <person name="Walker B."/>
            <person name="Young S.K."/>
            <person name="Zeng Q."/>
            <person name="Gargeya S."/>
            <person name="Fitzgerald M."/>
            <person name="Haas B."/>
            <person name="Abouelleil A."/>
            <person name="Alvarado L."/>
            <person name="Chapman S.B."/>
            <person name="Gainer-Dewar J."/>
            <person name="Goldberg J."/>
            <person name="Griggs A."/>
            <person name="Gujja S."/>
            <person name="Hansen M."/>
            <person name="Howarth C."/>
            <person name="Imamovic A."/>
            <person name="Ireland A."/>
            <person name="Larimer J."/>
            <person name="McCowan C."/>
            <person name="Murphy C."/>
            <person name="Pearson M."/>
            <person name="Poon T.W."/>
            <person name="Priest M."/>
            <person name="Roberts A."/>
            <person name="Saif S."/>
            <person name="Shea T."/>
            <person name="Sykes S."/>
            <person name="Wortman J."/>
            <person name="Nusbaum C."/>
            <person name="Birren B."/>
        </authorList>
    </citation>
    <scope>NUCLEOTIDE SEQUENCE [LARGE SCALE GENOMIC DNA]</scope>
    <source>
        <strain evidence="1 2">17X</strain>
    </source>
</reference>
<evidence type="ECO:0000313" key="1">
    <source>
        <dbReference type="EMBL" id="ETB56432.1"/>
    </source>
</evidence>
<evidence type="ECO:0000313" key="2">
    <source>
        <dbReference type="Proteomes" id="UP000018538"/>
    </source>
</evidence>
<organism evidence="1 2">
    <name type="scientific">Plasmodium yoelii 17X</name>
    <dbReference type="NCBI Taxonomy" id="1323249"/>
    <lineage>
        <taxon>Eukaryota</taxon>
        <taxon>Sar</taxon>
        <taxon>Alveolata</taxon>
        <taxon>Apicomplexa</taxon>
        <taxon>Aconoidasida</taxon>
        <taxon>Haemosporida</taxon>
        <taxon>Plasmodiidae</taxon>
        <taxon>Plasmodium</taxon>
        <taxon>Plasmodium (Vinckeia)</taxon>
    </lineage>
</organism>
<name>V7PCD2_PLAYE</name>
<dbReference type="EMBL" id="KI635824">
    <property type="protein sequence ID" value="ETB56432.1"/>
    <property type="molecule type" value="Genomic_DNA"/>
</dbReference>
<gene>
    <name evidence="1" type="ORF">YYC_05577</name>
</gene>
<dbReference type="AlphaFoldDB" id="V7PCD2"/>
<dbReference type="Proteomes" id="UP000018538">
    <property type="component" value="Unassembled WGS sequence"/>
</dbReference>
<protein>
    <submittedName>
        <fullName evidence="1">Uncharacterized protein</fullName>
    </submittedName>
</protein>
<sequence length="69" mass="8022">MKNVINLFGVNKTTKTVINSKIKKSINSIYGEISPLLNIYKLMQSDPKRRFFGMINLINLYLKFNLKNV</sequence>